<dbReference type="AlphaFoldDB" id="A0AAX3M738"/>
<dbReference type="Pfam" id="PF08241">
    <property type="entry name" value="Methyltransf_11"/>
    <property type="match status" value="1"/>
</dbReference>
<organism evidence="2 3">
    <name type="scientific">Paenibacillus kyungheensis</name>
    <dbReference type="NCBI Taxonomy" id="1452732"/>
    <lineage>
        <taxon>Bacteria</taxon>
        <taxon>Bacillati</taxon>
        <taxon>Bacillota</taxon>
        <taxon>Bacilli</taxon>
        <taxon>Bacillales</taxon>
        <taxon>Paenibacillaceae</taxon>
        <taxon>Paenibacillus</taxon>
    </lineage>
</organism>
<feature type="domain" description="Methyltransferase type 11" evidence="1">
    <location>
        <begin position="48"/>
        <end position="149"/>
    </location>
</feature>
<dbReference type="EMBL" id="CP117416">
    <property type="protein sequence ID" value="WCT57713.1"/>
    <property type="molecule type" value="Genomic_DNA"/>
</dbReference>
<dbReference type="GO" id="GO:0032259">
    <property type="term" value="P:methylation"/>
    <property type="evidence" value="ECO:0007669"/>
    <property type="project" value="UniProtKB-KW"/>
</dbReference>
<dbReference type="InterPro" id="IPR013216">
    <property type="entry name" value="Methyltransf_11"/>
</dbReference>
<dbReference type="KEGG" id="pka:PQ456_09450"/>
<reference evidence="2 3" key="1">
    <citation type="submission" date="2023-02" db="EMBL/GenBank/DDBJ databases">
        <title>Genome sequence of Paenibacillus kyungheensis KACC 18744.</title>
        <authorList>
            <person name="Kim S."/>
            <person name="Heo J."/>
            <person name="Kwon S.-W."/>
        </authorList>
    </citation>
    <scope>NUCLEOTIDE SEQUENCE [LARGE SCALE GENOMIC DNA]</scope>
    <source>
        <strain evidence="2 3">KACC 18744</strain>
    </source>
</reference>
<dbReference type="PANTHER" id="PTHR43591">
    <property type="entry name" value="METHYLTRANSFERASE"/>
    <property type="match status" value="1"/>
</dbReference>
<sequence>MSEQVAKFYQLYDEDSRFERPSRAVEYITTIHIVDTWLSQLPPVSSILDSGAGSGAYAIHYAKQGHQVKAIDITPKHIQQIQAKSLPLELNYSLQAEIGNATTLSTIATESLDMVLCLGPYYHLTSAEDRASCLSESMRVLRPGGILIVAYINKYSIVPMLAVKEQGYLRSSVIDKVLQEGVFYDGAEDSFWTDLYVTSPEQMEQDILAANAQIVDHAGADGVTHTIDGSIDHLEESMYQTWLDYHLRTCRERSILGLSTHGIIVGRKSK</sequence>
<protein>
    <submittedName>
        <fullName evidence="2">Class I SAM-dependent methyltransferase</fullName>
    </submittedName>
</protein>
<dbReference type="SUPFAM" id="SSF53335">
    <property type="entry name" value="S-adenosyl-L-methionine-dependent methyltransferases"/>
    <property type="match status" value="1"/>
</dbReference>
<dbReference type="GO" id="GO:0008757">
    <property type="term" value="F:S-adenosylmethionine-dependent methyltransferase activity"/>
    <property type="evidence" value="ECO:0007669"/>
    <property type="project" value="InterPro"/>
</dbReference>
<keyword evidence="3" id="KW-1185">Reference proteome</keyword>
<proteinExistence type="predicted"/>
<dbReference type="CDD" id="cd02440">
    <property type="entry name" value="AdoMet_MTases"/>
    <property type="match status" value="1"/>
</dbReference>
<dbReference type="Proteomes" id="UP001220509">
    <property type="component" value="Chromosome"/>
</dbReference>
<dbReference type="RefSeq" id="WP_273615883.1">
    <property type="nucleotide sequence ID" value="NZ_CP117416.1"/>
</dbReference>
<name>A0AAX3M738_9BACL</name>
<evidence type="ECO:0000313" key="2">
    <source>
        <dbReference type="EMBL" id="WCT57713.1"/>
    </source>
</evidence>
<evidence type="ECO:0000313" key="3">
    <source>
        <dbReference type="Proteomes" id="UP001220509"/>
    </source>
</evidence>
<gene>
    <name evidence="2" type="ORF">PQ456_09450</name>
</gene>
<evidence type="ECO:0000259" key="1">
    <source>
        <dbReference type="Pfam" id="PF08241"/>
    </source>
</evidence>
<dbReference type="Gene3D" id="3.40.50.150">
    <property type="entry name" value="Vaccinia Virus protein VP39"/>
    <property type="match status" value="1"/>
</dbReference>
<dbReference type="PANTHER" id="PTHR43591:SF97">
    <property type="entry name" value="CLASS I SAM-DEPENDENT METHYLTRANSFERASE"/>
    <property type="match status" value="1"/>
</dbReference>
<dbReference type="InterPro" id="IPR029063">
    <property type="entry name" value="SAM-dependent_MTases_sf"/>
</dbReference>
<keyword evidence="2" id="KW-0489">Methyltransferase</keyword>
<keyword evidence="2" id="KW-0808">Transferase</keyword>
<accession>A0AAX3M738</accession>